<name>A0A0B1SV70_OESDE</name>
<sequence>MPLEGCLYAILPFRFWFSGLLIEIRLEDYIVPNKLLHRKNTNCQ</sequence>
<proteinExistence type="predicted"/>
<evidence type="ECO:0000313" key="1">
    <source>
        <dbReference type="EMBL" id="KHJ87437.1"/>
    </source>
</evidence>
<accession>A0A0B1SV70</accession>
<reference evidence="1 2" key="1">
    <citation type="submission" date="2014-03" db="EMBL/GenBank/DDBJ databases">
        <title>Draft genome of the hookworm Oesophagostomum dentatum.</title>
        <authorList>
            <person name="Mitreva M."/>
        </authorList>
    </citation>
    <scope>NUCLEOTIDE SEQUENCE [LARGE SCALE GENOMIC DNA]</scope>
    <source>
        <strain evidence="1 2">OD-Hann</strain>
    </source>
</reference>
<dbReference type="EMBL" id="KN557761">
    <property type="protein sequence ID" value="KHJ87437.1"/>
    <property type="molecule type" value="Genomic_DNA"/>
</dbReference>
<dbReference type="Proteomes" id="UP000053660">
    <property type="component" value="Unassembled WGS sequence"/>
</dbReference>
<gene>
    <name evidence="1" type="ORF">OESDEN_12792</name>
</gene>
<dbReference type="AlphaFoldDB" id="A0A0B1SV70"/>
<evidence type="ECO:0000313" key="2">
    <source>
        <dbReference type="Proteomes" id="UP000053660"/>
    </source>
</evidence>
<protein>
    <submittedName>
        <fullName evidence="1">Uncharacterized protein</fullName>
    </submittedName>
</protein>
<organism evidence="1 2">
    <name type="scientific">Oesophagostomum dentatum</name>
    <name type="common">Nodular worm</name>
    <dbReference type="NCBI Taxonomy" id="61180"/>
    <lineage>
        <taxon>Eukaryota</taxon>
        <taxon>Metazoa</taxon>
        <taxon>Ecdysozoa</taxon>
        <taxon>Nematoda</taxon>
        <taxon>Chromadorea</taxon>
        <taxon>Rhabditida</taxon>
        <taxon>Rhabditina</taxon>
        <taxon>Rhabditomorpha</taxon>
        <taxon>Strongyloidea</taxon>
        <taxon>Strongylidae</taxon>
        <taxon>Oesophagostomum</taxon>
    </lineage>
</organism>
<keyword evidence="2" id="KW-1185">Reference proteome</keyword>